<protein>
    <recommendedName>
        <fullName evidence="3">Reverse transcriptase domain-containing protein</fullName>
    </recommendedName>
</protein>
<gene>
    <name evidence="1" type="ORF">PoB_000070100</name>
</gene>
<dbReference type="AlphaFoldDB" id="A0AAV3WUV0"/>
<evidence type="ECO:0008006" key="3">
    <source>
        <dbReference type="Google" id="ProtNLM"/>
    </source>
</evidence>
<dbReference type="Proteomes" id="UP000735302">
    <property type="component" value="Unassembled WGS sequence"/>
</dbReference>
<evidence type="ECO:0000313" key="1">
    <source>
        <dbReference type="EMBL" id="GFN74195.1"/>
    </source>
</evidence>
<organism evidence="1 2">
    <name type="scientific">Plakobranchus ocellatus</name>
    <dbReference type="NCBI Taxonomy" id="259542"/>
    <lineage>
        <taxon>Eukaryota</taxon>
        <taxon>Metazoa</taxon>
        <taxon>Spiralia</taxon>
        <taxon>Lophotrochozoa</taxon>
        <taxon>Mollusca</taxon>
        <taxon>Gastropoda</taxon>
        <taxon>Heterobranchia</taxon>
        <taxon>Euthyneura</taxon>
        <taxon>Panpulmonata</taxon>
        <taxon>Sacoglossa</taxon>
        <taxon>Placobranchoidea</taxon>
        <taxon>Plakobranchidae</taxon>
        <taxon>Plakobranchus</taxon>
    </lineage>
</organism>
<name>A0AAV3WUV0_9GAST</name>
<dbReference type="EMBL" id="BLXT01000055">
    <property type="protein sequence ID" value="GFN74195.1"/>
    <property type="molecule type" value="Genomic_DNA"/>
</dbReference>
<accession>A0AAV3WUV0</accession>
<reference evidence="1 2" key="1">
    <citation type="journal article" date="2021" name="Elife">
        <title>Chloroplast acquisition without the gene transfer in kleptoplastic sea slugs, Plakobranchus ocellatus.</title>
        <authorList>
            <person name="Maeda T."/>
            <person name="Takahashi S."/>
            <person name="Yoshida T."/>
            <person name="Shimamura S."/>
            <person name="Takaki Y."/>
            <person name="Nagai Y."/>
            <person name="Toyoda A."/>
            <person name="Suzuki Y."/>
            <person name="Arimoto A."/>
            <person name="Ishii H."/>
            <person name="Satoh N."/>
            <person name="Nishiyama T."/>
            <person name="Hasebe M."/>
            <person name="Maruyama T."/>
            <person name="Minagawa J."/>
            <person name="Obokata J."/>
            <person name="Shigenobu S."/>
        </authorList>
    </citation>
    <scope>NUCLEOTIDE SEQUENCE [LARGE SCALE GENOMIC DNA]</scope>
</reference>
<comment type="caution">
    <text evidence="1">The sequence shown here is derived from an EMBL/GenBank/DDBJ whole genome shotgun (WGS) entry which is preliminary data.</text>
</comment>
<keyword evidence="2" id="KW-1185">Reference proteome</keyword>
<evidence type="ECO:0000313" key="2">
    <source>
        <dbReference type="Proteomes" id="UP000735302"/>
    </source>
</evidence>
<sequence length="82" mass="9336">MSNTGDAIRTPTRLSYADDIVLWQQDTDVDKVTEAINRDLKRFCERWKMQINKSKAAYTTSSLSNPLLQKDLEICMKRGGGP</sequence>
<proteinExistence type="predicted"/>